<accession>A0A3A4BMW9</accession>
<feature type="compositionally biased region" description="Gly residues" evidence="1">
    <location>
        <begin position="1"/>
        <end position="15"/>
    </location>
</feature>
<name>A0A3A4BMW9_9ACTN</name>
<dbReference type="AlphaFoldDB" id="A0A3A4BMW9"/>
<dbReference type="RefSeq" id="WP_119926672.1">
    <property type="nucleotide sequence ID" value="NZ_QZEY01000004.1"/>
</dbReference>
<proteinExistence type="predicted"/>
<dbReference type="EMBL" id="QZEY01000004">
    <property type="protein sequence ID" value="RJL32424.1"/>
    <property type="molecule type" value="Genomic_DNA"/>
</dbReference>
<evidence type="ECO:0000313" key="2">
    <source>
        <dbReference type="EMBL" id="RJL32424.1"/>
    </source>
</evidence>
<organism evidence="2 3">
    <name type="scientific">Bailinhaonella thermotolerans</name>
    <dbReference type="NCBI Taxonomy" id="1070861"/>
    <lineage>
        <taxon>Bacteria</taxon>
        <taxon>Bacillati</taxon>
        <taxon>Actinomycetota</taxon>
        <taxon>Actinomycetes</taxon>
        <taxon>Streptosporangiales</taxon>
        <taxon>Streptosporangiaceae</taxon>
        <taxon>Bailinhaonella</taxon>
    </lineage>
</organism>
<dbReference type="Proteomes" id="UP000265768">
    <property type="component" value="Unassembled WGS sequence"/>
</dbReference>
<evidence type="ECO:0000256" key="1">
    <source>
        <dbReference type="SAM" id="MobiDB-lite"/>
    </source>
</evidence>
<protein>
    <submittedName>
        <fullName evidence="2">Uncharacterized protein</fullName>
    </submittedName>
</protein>
<sequence length="155" mass="16235">MDGVTGGGSSVGPEGGNPYSSWEGEGTCAPEQECDLRLRVKASRHGSHWITIGRAARPGENYGAVVPPEGPGEPLEGVRLDGRTVAEAQREIRSRGLTPDYVLQRAVTAPGSDTPGYMEQPAKSADPAAKVVYATMVNAKTVRLIVEGPPVRPGS</sequence>
<gene>
    <name evidence="2" type="ORF">D5H75_12840</name>
</gene>
<feature type="region of interest" description="Disordered" evidence="1">
    <location>
        <begin position="1"/>
        <end position="27"/>
    </location>
</feature>
<comment type="caution">
    <text evidence="2">The sequence shown here is derived from an EMBL/GenBank/DDBJ whole genome shotgun (WGS) entry which is preliminary data.</text>
</comment>
<evidence type="ECO:0000313" key="3">
    <source>
        <dbReference type="Proteomes" id="UP000265768"/>
    </source>
</evidence>
<keyword evidence="3" id="KW-1185">Reference proteome</keyword>
<reference evidence="2 3" key="1">
    <citation type="submission" date="2018-09" db="EMBL/GenBank/DDBJ databases">
        <title>YIM 75507 draft genome.</title>
        <authorList>
            <person name="Tang S."/>
            <person name="Feng Y."/>
        </authorList>
    </citation>
    <scope>NUCLEOTIDE SEQUENCE [LARGE SCALE GENOMIC DNA]</scope>
    <source>
        <strain evidence="2 3">YIM 75507</strain>
    </source>
</reference>